<dbReference type="GO" id="GO:0050776">
    <property type="term" value="P:regulation of immune response"/>
    <property type="evidence" value="ECO:0007669"/>
    <property type="project" value="TreeGrafter"/>
</dbReference>
<organism evidence="6">
    <name type="scientific">Notamacropus eugenii</name>
    <name type="common">Tammar wallaby</name>
    <name type="synonym">Macropus eugenii</name>
    <dbReference type="NCBI Taxonomy" id="9315"/>
    <lineage>
        <taxon>Eukaryota</taxon>
        <taxon>Metazoa</taxon>
        <taxon>Chordata</taxon>
        <taxon>Craniata</taxon>
        <taxon>Vertebrata</taxon>
        <taxon>Euteleostomi</taxon>
        <taxon>Mammalia</taxon>
        <taxon>Metatheria</taxon>
        <taxon>Diprotodontia</taxon>
        <taxon>Macropodidae</taxon>
        <taxon>Notamacropus</taxon>
    </lineage>
</organism>
<dbReference type="SMART" id="SM00190">
    <property type="entry name" value="IL4_13"/>
    <property type="match status" value="1"/>
</dbReference>
<feature type="chain" id="PRO_5003087509" description="Interleukin-4" evidence="5">
    <location>
        <begin position="25"/>
        <end position="157"/>
    </location>
</feature>
<dbReference type="GO" id="GO:0035771">
    <property type="term" value="P:interleukin-4-mediated signaling pathway"/>
    <property type="evidence" value="ECO:0007669"/>
    <property type="project" value="TreeGrafter"/>
</dbReference>
<proteinExistence type="evidence at transcript level"/>
<reference evidence="6" key="2">
    <citation type="journal article" date="2011" name="Vet. Immunol. Immunopathol.">
        <title>Expressed sequence identification and characterization of the cDNA for Interleukin-4 from the mitogen-stimulated lymphoid tissue of a marsupial, Macropus eugenii.</title>
        <authorList>
            <person name="Young L."/>
        </authorList>
    </citation>
    <scope>NUCLEOTIDE SEQUENCE</scope>
</reference>
<accession>D6QW52</accession>
<keyword evidence="5" id="KW-0732">Signal</keyword>
<evidence type="ECO:0000256" key="2">
    <source>
        <dbReference type="ARBA" id="ARBA00022936"/>
    </source>
</evidence>
<protein>
    <recommendedName>
        <fullName evidence="1">Interleukin-4</fullName>
    </recommendedName>
    <alternativeName>
        <fullName evidence="4">B-cell stimulatory factor 1</fullName>
    </alternativeName>
    <alternativeName>
        <fullName evidence="3">Lymphocyte stimulatory factor 1</fullName>
    </alternativeName>
</protein>
<evidence type="ECO:0000256" key="3">
    <source>
        <dbReference type="ARBA" id="ARBA00030247"/>
    </source>
</evidence>
<dbReference type="GO" id="GO:0042113">
    <property type="term" value="P:B cell activation"/>
    <property type="evidence" value="ECO:0007669"/>
    <property type="project" value="UniProtKB-KW"/>
</dbReference>
<dbReference type="RefSeq" id="XP_072497530.1">
    <property type="nucleotide sequence ID" value="XM_072641429.1"/>
</dbReference>
<dbReference type="InterPro" id="IPR002354">
    <property type="entry name" value="IL-4"/>
</dbReference>
<dbReference type="GO" id="GO:0006955">
    <property type="term" value="P:immune response"/>
    <property type="evidence" value="ECO:0007669"/>
    <property type="project" value="InterPro"/>
</dbReference>
<evidence type="ECO:0000313" key="6">
    <source>
        <dbReference type="EMBL" id="ADG01643.1"/>
    </source>
</evidence>
<dbReference type="PANTHER" id="PTHR47401">
    <property type="entry name" value="INTERLEUKIN-4"/>
    <property type="match status" value="1"/>
</dbReference>
<dbReference type="InterPro" id="IPR001325">
    <property type="entry name" value="IL-4/IL-13"/>
</dbReference>
<name>D6QW52_NOTEU</name>
<dbReference type="AlphaFoldDB" id="D6QW52"/>
<dbReference type="InterPro" id="IPR009079">
    <property type="entry name" value="4_helix_cytokine-like_core"/>
</dbReference>
<dbReference type="SUPFAM" id="SSF47266">
    <property type="entry name" value="4-helical cytokines"/>
    <property type="match status" value="1"/>
</dbReference>
<dbReference type="Gene3D" id="1.20.1250.10">
    <property type="match status" value="1"/>
</dbReference>
<feature type="signal peptide" evidence="5">
    <location>
        <begin position="1"/>
        <end position="24"/>
    </location>
</feature>
<dbReference type="GO" id="GO:0005576">
    <property type="term" value="C:extracellular region"/>
    <property type="evidence" value="ECO:0007669"/>
    <property type="project" value="InterPro"/>
</dbReference>
<reference evidence="6" key="1">
    <citation type="submission" date="2010-03" db="EMBL/GenBank/DDBJ databases">
        <authorList>
            <person name="Young L.J."/>
        </authorList>
    </citation>
    <scope>NUCLEOTIDE SEQUENCE</scope>
</reference>
<sequence>MGLTFQLIPTLFCLLTCTSDVVQGQRRICQTSVKEIIHTANSLIVKKFPCFEMEVPDIFEDTKNSSTPKLSPVESSCSQLVMTMNDFETLCRAVTVLQQVSSSCTLPKINNMLRNLMYLVNQTKCPVNETKIIKLQDFLSKLKTVNQKIFSKSSFRE</sequence>
<dbReference type="GO" id="GO:0050728">
    <property type="term" value="P:negative regulation of inflammatory response"/>
    <property type="evidence" value="ECO:0007669"/>
    <property type="project" value="TreeGrafter"/>
</dbReference>
<dbReference type="GO" id="GO:0005136">
    <property type="term" value="F:interleukin-4 receptor binding"/>
    <property type="evidence" value="ECO:0007669"/>
    <property type="project" value="InterPro"/>
</dbReference>
<dbReference type="GO" id="GO:0045893">
    <property type="term" value="P:positive regulation of DNA-templated transcription"/>
    <property type="evidence" value="ECO:0007669"/>
    <property type="project" value="TreeGrafter"/>
</dbReference>
<evidence type="ECO:0000256" key="5">
    <source>
        <dbReference type="SAM" id="SignalP"/>
    </source>
</evidence>
<dbReference type="GeneID" id="140525759"/>
<keyword evidence="2" id="KW-0075">B-cell activation</keyword>
<dbReference type="Pfam" id="PF00727">
    <property type="entry name" value="IL4"/>
    <property type="match status" value="2"/>
</dbReference>
<dbReference type="GO" id="GO:0008083">
    <property type="term" value="F:growth factor activity"/>
    <property type="evidence" value="ECO:0007669"/>
    <property type="project" value="InterPro"/>
</dbReference>
<dbReference type="EMBL" id="HM011505">
    <property type="protein sequence ID" value="ADG01643.1"/>
    <property type="molecule type" value="mRNA"/>
</dbReference>
<dbReference type="PRINTS" id="PR00431">
    <property type="entry name" value="INTERLEUKIN4"/>
</dbReference>
<evidence type="ECO:0000256" key="4">
    <source>
        <dbReference type="ARBA" id="ARBA00031287"/>
    </source>
</evidence>
<dbReference type="PANTHER" id="PTHR47401:SF1">
    <property type="entry name" value="INTERLEUKIN-4"/>
    <property type="match status" value="1"/>
</dbReference>
<evidence type="ECO:0000256" key="1">
    <source>
        <dbReference type="ARBA" id="ARBA00019467"/>
    </source>
</evidence>